<dbReference type="Proteomes" id="UP000813018">
    <property type="component" value="Unassembled WGS sequence"/>
</dbReference>
<proteinExistence type="predicted"/>
<feature type="chain" id="PRO_5045444433" description="GLPGLI family protein" evidence="1">
    <location>
        <begin position="31"/>
        <end position="131"/>
    </location>
</feature>
<gene>
    <name evidence="2" type="ORF">K0O23_11935</name>
</gene>
<sequence>MRKYIKTTLSMNQFSLIAAFVFFSSLPAISQNNPLPINHPVLTAAPNLPTVFKFSGNTNGLRYTAYLTEHEESFVKQWALSFPEEVKKYKAAISTYLKDSNPSELPEDERVLYYDLQAQLPKVTEYCLNCD</sequence>
<evidence type="ECO:0008006" key="4">
    <source>
        <dbReference type="Google" id="ProtNLM"/>
    </source>
</evidence>
<evidence type="ECO:0000313" key="2">
    <source>
        <dbReference type="EMBL" id="MBW7467778.1"/>
    </source>
</evidence>
<comment type="caution">
    <text evidence="2">The sequence shown here is derived from an EMBL/GenBank/DDBJ whole genome shotgun (WGS) entry which is preliminary data.</text>
</comment>
<organism evidence="2 3">
    <name type="scientific">Pontibacter aydingkolensis</name>
    <dbReference type="NCBI Taxonomy" id="1911536"/>
    <lineage>
        <taxon>Bacteria</taxon>
        <taxon>Pseudomonadati</taxon>
        <taxon>Bacteroidota</taxon>
        <taxon>Cytophagia</taxon>
        <taxon>Cytophagales</taxon>
        <taxon>Hymenobacteraceae</taxon>
        <taxon>Pontibacter</taxon>
    </lineage>
</organism>
<accession>A0ABS7CV86</accession>
<evidence type="ECO:0000256" key="1">
    <source>
        <dbReference type="SAM" id="SignalP"/>
    </source>
</evidence>
<evidence type="ECO:0000313" key="3">
    <source>
        <dbReference type="Proteomes" id="UP000813018"/>
    </source>
</evidence>
<keyword evidence="1" id="KW-0732">Signal</keyword>
<protein>
    <recommendedName>
        <fullName evidence="4">GLPGLI family protein</fullName>
    </recommendedName>
</protein>
<keyword evidence="3" id="KW-1185">Reference proteome</keyword>
<name>A0ABS7CV86_9BACT</name>
<dbReference type="EMBL" id="JAHYXK010000009">
    <property type="protein sequence ID" value="MBW7467778.1"/>
    <property type="molecule type" value="Genomic_DNA"/>
</dbReference>
<dbReference type="RefSeq" id="WP_219877659.1">
    <property type="nucleotide sequence ID" value="NZ_JAHYXK010000009.1"/>
</dbReference>
<reference evidence="2 3" key="1">
    <citation type="journal article" date="2016" name="Int. J. Syst. Evol. Microbiol.">
        <title>Pontibacter aydingkolensis sp. nov., isolated from soil of a salt lake.</title>
        <authorList>
            <person name="Osman G."/>
            <person name="Zhang T."/>
            <person name="Lou K."/>
            <person name="Gao Y."/>
            <person name="Chang W."/>
            <person name="Lin Q."/>
            <person name="Yang H.M."/>
            <person name="Huo X.D."/>
            <person name="Wang N."/>
        </authorList>
    </citation>
    <scope>NUCLEOTIDE SEQUENCE [LARGE SCALE GENOMIC DNA]</scope>
    <source>
        <strain evidence="2 3">KACC 19255</strain>
    </source>
</reference>
<feature type="signal peptide" evidence="1">
    <location>
        <begin position="1"/>
        <end position="30"/>
    </location>
</feature>